<feature type="transmembrane region" description="Helical" evidence="1">
    <location>
        <begin position="74"/>
        <end position="96"/>
    </location>
</feature>
<sequence length="108" mass="11019">MVFVENLVAAIFTIVGNVAFTQTLTRRGSVLAPSVSPGVALAVGGGAEAVRALLPPGSPELDGLLLAFSDSVNAVFYLLTALAVVSFTAAWGMGWVDIRKKGAVEDGA</sequence>
<keyword evidence="3" id="KW-1185">Reference proteome</keyword>
<accession>A0ABR4EQ97</accession>
<gene>
    <name evidence="2" type="ORF">FJTKL_08719</name>
</gene>
<evidence type="ECO:0000313" key="3">
    <source>
        <dbReference type="Proteomes" id="UP001600888"/>
    </source>
</evidence>
<evidence type="ECO:0000256" key="1">
    <source>
        <dbReference type="SAM" id="Phobius"/>
    </source>
</evidence>
<keyword evidence="1" id="KW-0472">Membrane</keyword>
<feature type="transmembrane region" description="Helical" evidence="1">
    <location>
        <begin position="6"/>
        <end position="24"/>
    </location>
</feature>
<reference evidence="2 3" key="1">
    <citation type="submission" date="2024-03" db="EMBL/GenBank/DDBJ databases">
        <title>A high-quality draft genome sequence of Diaporthe vaccinii, a causative agent of upright dieback and viscid rot disease in cranberry plants.</title>
        <authorList>
            <person name="Sarrasin M."/>
            <person name="Lang B.F."/>
            <person name="Burger G."/>
        </authorList>
    </citation>
    <scope>NUCLEOTIDE SEQUENCE [LARGE SCALE GENOMIC DNA]</scope>
    <source>
        <strain evidence="2 3">IS7</strain>
    </source>
</reference>
<keyword evidence="1" id="KW-1133">Transmembrane helix</keyword>
<evidence type="ECO:0000313" key="2">
    <source>
        <dbReference type="EMBL" id="KAL2284619.1"/>
    </source>
</evidence>
<organism evidence="2 3">
    <name type="scientific">Diaporthe vaccinii</name>
    <dbReference type="NCBI Taxonomy" id="105482"/>
    <lineage>
        <taxon>Eukaryota</taxon>
        <taxon>Fungi</taxon>
        <taxon>Dikarya</taxon>
        <taxon>Ascomycota</taxon>
        <taxon>Pezizomycotina</taxon>
        <taxon>Sordariomycetes</taxon>
        <taxon>Sordariomycetidae</taxon>
        <taxon>Diaporthales</taxon>
        <taxon>Diaporthaceae</taxon>
        <taxon>Diaporthe</taxon>
        <taxon>Diaporthe eres species complex</taxon>
    </lineage>
</organism>
<name>A0ABR4EQ97_9PEZI</name>
<comment type="caution">
    <text evidence="2">The sequence shown here is derived from an EMBL/GenBank/DDBJ whole genome shotgun (WGS) entry which is preliminary data.</text>
</comment>
<protein>
    <submittedName>
        <fullName evidence="2">Uncharacterized protein</fullName>
    </submittedName>
</protein>
<dbReference type="EMBL" id="JBAWTH010000035">
    <property type="protein sequence ID" value="KAL2284619.1"/>
    <property type="molecule type" value="Genomic_DNA"/>
</dbReference>
<proteinExistence type="predicted"/>
<keyword evidence="1" id="KW-0812">Transmembrane</keyword>
<dbReference type="Proteomes" id="UP001600888">
    <property type="component" value="Unassembled WGS sequence"/>
</dbReference>